<evidence type="ECO:0000313" key="1">
    <source>
        <dbReference type="EMBL" id="OHU07004.1"/>
    </source>
</evidence>
<dbReference type="EMBL" id="MLIH01000034">
    <property type="protein sequence ID" value="OHU07004.1"/>
    <property type="molecule type" value="Genomic_DNA"/>
</dbReference>
<accession>A0ABX3BWC8</accession>
<gene>
    <name evidence="1" type="ORF">BKG73_19615</name>
</gene>
<name>A0ABX3BWC8_9MYCO</name>
<reference evidence="1 2" key="1">
    <citation type="submission" date="2016-10" db="EMBL/GenBank/DDBJ databases">
        <title>Evaluation of Human, Animal and Environmental Mycobacterium chelonae Isolates by Core Genome Phylogenomic Analysis, Targeted Gene Comparison, and Anti-microbial Susceptibility Patterns: A Tale of Mistaken Identities.</title>
        <authorList>
            <person name="Fogelson S.B."/>
            <person name="Camus A.C."/>
            <person name="Lorenz W."/>
            <person name="Vasireddy R."/>
            <person name="Vasireddy S."/>
            <person name="Smith T."/>
            <person name="Brown-Elliott B.A."/>
            <person name="Wallace R.J.Jr."/>
            <person name="Hasan N.A."/>
            <person name="Reischl U."/>
            <person name="Sanchez S."/>
        </authorList>
    </citation>
    <scope>NUCLEOTIDE SEQUENCE [LARGE SCALE GENOMIC DNA]</scope>
    <source>
        <strain evidence="1 2">8528</strain>
    </source>
</reference>
<sequence length="84" mass="8970">MCDGIFRVAGDQSSTGITTGWISTDGPIPNSQQHCTWLRLSGPEMTVHNTIAAGTVKEGAANVLIKPSDYAFATYGCKPWRKVG</sequence>
<dbReference type="Proteomes" id="UP000179621">
    <property type="component" value="Unassembled WGS sequence"/>
</dbReference>
<protein>
    <submittedName>
        <fullName evidence="1">Uncharacterized protein</fullName>
    </submittedName>
</protein>
<evidence type="ECO:0000313" key="2">
    <source>
        <dbReference type="Proteomes" id="UP000179621"/>
    </source>
</evidence>
<comment type="caution">
    <text evidence="1">The sequence shown here is derived from an EMBL/GenBank/DDBJ whole genome shotgun (WGS) entry which is preliminary data.</text>
</comment>
<keyword evidence="2" id="KW-1185">Reference proteome</keyword>
<organism evidence="1 2">
    <name type="scientific">Mycobacteroides saopaulense</name>
    <dbReference type="NCBI Taxonomy" id="1578165"/>
    <lineage>
        <taxon>Bacteria</taxon>
        <taxon>Bacillati</taxon>
        <taxon>Actinomycetota</taxon>
        <taxon>Actinomycetes</taxon>
        <taxon>Mycobacteriales</taxon>
        <taxon>Mycobacteriaceae</taxon>
        <taxon>Mycobacteroides</taxon>
    </lineage>
</organism>
<proteinExistence type="predicted"/>